<evidence type="ECO:0000313" key="2">
    <source>
        <dbReference type="EMBL" id="SMF70244.1"/>
    </source>
</evidence>
<dbReference type="EMBL" id="LT840185">
    <property type="protein sequence ID" value="SMF70244.1"/>
    <property type="molecule type" value="Genomic_DNA"/>
</dbReference>
<dbReference type="InterPro" id="IPR036388">
    <property type="entry name" value="WH-like_DNA-bd_sf"/>
</dbReference>
<dbReference type="Pfam" id="PF00196">
    <property type="entry name" value="GerE"/>
    <property type="match status" value="1"/>
</dbReference>
<name>A0A1X7GIG3_9SPHN</name>
<keyword evidence="3" id="KW-1185">Reference proteome</keyword>
<evidence type="ECO:0000259" key="1">
    <source>
        <dbReference type="PROSITE" id="PS50043"/>
    </source>
</evidence>
<dbReference type="CDD" id="cd06170">
    <property type="entry name" value="LuxR_C_like"/>
    <property type="match status" value="1"/>
</dbReference>
<dbReference type="RefSeq" id="WP_172840858.1">
    <property type="nucleotide sequence ID" value="NZ_LT840185.1"/>
</dbReference>
<dbReference type="GO" id="GO:0006355">
    <property type="term" value="P:regulation of DNA-templated transcription"/>
    <property type="evidence" value="ECO:0007669"/>
    <property type="project" value="InterPro"/>
</dbReference>
<dbReference type="GO" id="GO:0003677">
    <property type="term" value="F:DNA binding"/>
    <property type="evidence" value="ECO:0007669"/>
    <property type="project" value="UniProtKB-KW"/>
</dbReference>
<dbReference type="SUPFAM" id="SSF46894">
    <property type="entry name" value="C-terminal effector domain of the bipartite response regulators"/>
    <property type="match status" value="1"/>
</dbReference>
<dbReference type="STRING" id="941907.SAMN06295910_1827"/>
<dbReference type="SMART" id="SM00421">
    <property type="entry name" value="HTH_LUXR"/>
    <property type="match status" value="1"/>
</dbReference>
<dbReference type="InterPro" id="IPR000792">
    <property type="entry name" value="Tscrpt_reg_LuxR_C"/>
</dbReference>
<dbReference type="Gene3D" id="1.10.10.10">
    <property type="entry name" value="Winged helix-like DNA-binding domain superfamily/Winged helix DNA-binding domain"/>
    <property type="match status" value="1"/>
</dbReference>
<accession>A0A1X7GIG3</accession>
<feature type="domain" description="HTH luxR-type" evidence="1">
    <location>
        <begin position="303"/>
        <end position="368"/>
    </location>
</feature>
<protein>
    <submittedName>
        <fullName evidence="2">DNA-binding transcriptional regulator, CsgD family</fullName>
    </submittedName>
</protein>
<organism evidence="2 3">
    <name type="scientific">Allosphingosinicella indica</name>
    <dbReference type="NCBI Taxonomy" id="941907"/>
    <lineage>
        <taxon>Bacteria</taxon>
        <taxon>Pseudomonadati</taxon>
        <taxon>Pseudomonadota</taxon>
        <taxon>Alphaproteobacteria</taxon>
        <taxon>Sphingomonadales</taxon>
        <taxon>Sphingomonadaceae</taxon>
        <taxon>Allosphingosinicella</taxon>
    </lineage>
</organism>
<dbReference type="PRINTS" id="PR00038">
    <property type="entry name" value="HTHLUXR"/>
</dbReference>
<keyword evidence="2" id="KW-0238">DNA-binding</keyword>
<gene>
    <name evidence="2" type="ORF">SAMN06295910_1827</name>
</gene>
<dbReference type="PROSITE" id="PS50043">
    <property type="entry name" value="HTH_LUXR_2"/>
    <property type="match status" value="1"/>
</dbReference>
<dbReference type="InterPro" id="IPR016032">
    <property type="entry name" value="Sig_transdc_resp-reg_C-effctor"/>
</dbReference>
<dbReference type="Proteomes" id="UP000192934">
    <property type="component" value="Chromosome I"/>
</dbReference>
<evidence type="ECO:0000313" key="3">
    <source>
        <dbReference type="Proteomes" id="UP000192934"/>
    </source>
</evidence>
<proteinExistence type="predicted"/>
<sequence length="369" mass="39102">MMGQRSPDAVLQRAFETAAVDPDSWLNALQAMADATGSLRGQLIGIGGPQHIPFNWVTDMMTDALADFVAIGGGSPDVNYRVAASLESAVGEVAHDPHYQRAIPKLGTDIYLDYCDTYDIPFGIQTKLVEDDGLIGLAVLRTRSEGAADEKALAAFGEAAGYAGAAVRIQFALERQAGRLVAGTLEAMDIAAFVIDGTGAVSAMTPHGEVLVRGGDGLRVVDGHLCAAWPSDRVRLDMAIARALACEERHSHAGVMLRAGAAGSETLLVSLITLPGQPWSFNFRPRVIAVAKRPRPRGRGAVLLTDLFQLTPAESAVALLVAEGKSRAEIAAERRVSSATVMAQLKSIFHKTGVTREAALVARLRDLLD</sequence>
<reference evidence="3" key="1">
    <citation type="submission" date="2017-04" db="EMBL/GenBank/DDBJ databases">
        <authorList>
            <person name="Varghese N."/>
            <person name="Submissions S."/>
        </authorList>
    </citation>
    <scope>NUCLEOTIDE SEQUENCE [LARGE SCALE GENOMIC DNA]</scope>
    <source>
        <strain evidence="3">Dd16</strain>
    </source>
</reference>
<dbReference type="AlphaFoldDB" id="A0A1X7GIG3"/>